<dbReference type="EMBL" id="MU001686">
    <property type="protein sequence ID" value="KAF2455494.1"/>
    <property type="molecule type" value="Genomic_DNA"/>
</dbReference>
<accession>A0A6A6NVH5</accession>
<name>A0A6A6NVH5_9PEZI</name>
<evidence type="ECO:0000313" key="2">
    <source>
        <dbReference type="Proteomes" id="UP000799766"/>
    </source>
</evidence>
<dbReference type="Proteomes" id="UP000799766">
    <property type="component" value="Unassembled WGS sequence"/>
</dbReference>
<sequence>MRAVFMCFLVSRASPKLRVAVVDEGIITPSLSAKTLYIVVCRSRIESHFTSLSPENPYSSARTIPHIQWDQRVARCCAALAFVEELG</sequence>
<organism evidence="1 2">
    <name type="scientific">Lineolata rhizophorae</name>
    <dbReference type="NCBI Taxonomy" id="578093"/>
    <lineage>
        <taxon>Eukaryota</taxon>
        <taxon>Fungi</taxon>
        <taxon>Dikarya</taxon>
        <taxon>Ascomycota</taxon>
        <taxon>Pezizomycotina</taxon>
        <taxon>Dothideomycetes</taxon>
        <taxon>Dothideomycetes incertae sedis</taxon>
        <taxon>Lineolatales</taxon>
        <taxon>Lineolataceae</taxon>
        <taxon>Lineolata</taxon>
    </lineage>
</organism>
<proteinExistence type="predicted"/>
<gene>
    <name evidence="1" type="ORF">BDY21DRAFT_66538</name>
</gene>
<reference evidence="1" key="1">
    <citation type="journal article" date="2020" name="Stud. Mycol.">
        <title>101 Dothideomycetes genomes: a test case for predicting lifestyles and emergence of pathogens.</title>
        <authorList>
            <person name="Haridas S."/>
            <person name="Albert R."/>
            <person name="Binder M."/>
            <person name="Bloem J."/>
            <person name="Labutti K."/>
            <person name="Salamov A."/>
            <person name="Andreopoulos B."/>
            <person name="Baker S."/>
            <person name="Barry K."/>
            <person name="Bills G."/>
            <person name="Bluhm B."/>
            <person name="Cannon C."/>
            <person name="Castanera R."/>
            <person name="Culley D."/>
            <person name="Daum C."/>
            <person name="Ezra D."/>
            <person name="Gonzalez J."/>
            <person name="Henrissat B."/>
            <person name="Kuo A."/>
            <person name="Liang C."/>
            <person name="Lipzen A."/>
            <person name="Lutzoni F."/>
            <person name="Magnuson J."/>
            <person name="Mondo S."/>
            <person name="Nolan M."/>
            <person name="Ohm R."/>
            <person name="Pangilinan J."/>
            <person name="Park H.-J."/>
            <person name="Ramirez L."/>
            <person name="Alfaro M."/>
            <person name="Sun H."/>
            <person name="Tritt A."/>
            <person name="Yoshinaga Y."/>
            <person name="Zwiers L.-H."/>
            <person name="Turgeon B."/>
            <person name="Goodwin S."/>
            <person name="Spatafora J."/>
            <person name="Crous P."/>
            <person name="Grigoriev I."/>
        </authorList>
    </citation>
    <scope>NUCLEOTIDE SEQUENCE</scope>
    <source>
        <strain evidence="1">ATCC 16933</strain>
    </source>
</reference>
<dbReference type="AlphaFoldDB" id="A0A6A6NVH5"/>
<keyword evidence="2" id="KW-1185">Reference proteome</keyword>
<evidence type="ECO:0000313" key="1">
    <source>
        <dbReference type="EMBL" id="KAF2455494.1"/>
    </source>
</evidence>
<protein>
    <submittedName>
        <fullName evidence="1">Uncharacterized protein</fullName>
    </submittedName>
</protein>